<proteinExistence type="predicted"/>
<accession>A0A0F9S7P5</accession>
<comment type="caution">
    <text evidence="1">The sequence shown here is derived from an EMBL/GenBank/DDBJ whole genome shotgun (WGS) entry which is preliminary data.</text>
</comment>
<name>A0A0F9S7P5_9ZZZZ</name>
<dbReference type="AlphaFoldDB" id="A0A0F9S7P5"/>
<dbReference type="EMBL" id="LAZR01002211">
    <property type="protein sequence ID" value="KKN33031.1"/>
    <property type="molecule type" value="Genomic_DNA"/>
</dbReference>
<organism evidence="1">
    <name type="scientific">marine sediment metagenome</name>
    <dbReference type="NCBI Taxonomy" id="412755"/>
    <lineage>
        <taxon>unclassified sequences</taxon>
        <taxon>metagenomes</taxon>
        <taxon>ecological metagenomes</taxon>
    </lineage>
</organism>
<gene>
    <name evidence="1" type="ORF">LCGC14_0808000</name>
</gene>
<evidence type="ECO:0000313" key="1">
    <source>
        <dbReference type="EMBL" id="KKN33031.1"/>
    </source>
</evidence>
<protein>
    <submittedName>
        <fullName evidence="1">Uncharacterized protein</fullName>
    </submittedName>
</protein>
<dbReference type="PROSITE" id="PS51257">
    <property type="entry name" value="PROKAR_LIPOPROTEIN"/>
    <property type="match status" value="1"/>
</dbReference>
<reference evidence="1" key="1">
    <citation type="journal article" date="2015" name="Nature">
        <title>Complex archaea that bridge the gap between prokaryotes and eukaryotes.</title>
        <authorList>
            <person name="Spang A."/>
            <person name="Saw J.H."/>
            <person name="Jorgensen S.L."/>
            <person name="Zaremba-Niedzwiedzka K."/>
            <person name="Martijn J."/>
            <person name="Lind A.E."/>
            <person name="van Eijk R."/>
            <person name="Schleper C."/>
            <person name="Guy L."/>
            <person name="Ettema T.J."/>
        </authorList>
    </citation>
    <scope>NUCLEOTIDE SEQUENCE</scope>
</reference>
<sequence length="64" mass="7404">MKRRLFLTIIFLFLWLLASGLIFLITGCGPVHKTESLWYGQSMTVFTPIGNFELEVPKIEDIEE</sequence>